<keyword evidence="1" id="KW-0472">Membrane</keyword>
<keyword evidence="1" id="KW-1133">Transmembrane helix</keyword>
<organism evidence="2 3">
    <name type="scientific">Paraburkholderia tagetis</name>
    <dbReference type="NCBI Taxonomy" id="2913261"/>
    <lineage>
        <taxon>Bacteria</taxon>
        <taxon>Pseudomonadati</taxon>
        <taxon>Pseudomonadota</taxon>
        <taxon>Betaproteobacteria</taxon>
        <taxon>Burkholderiales</taxon>
        <taxon>Burkholderiaceae</taxon>
        <taxon>Paraburkholderia</taxon>
    </lineage>
</organism>
<reference evidence="2" key="1">
    <citation type="submission" date="2022-01" db="EMBL/GenBank/DDBJ databases">
        <title>Genome sequence and assembly of Parabukholderia sp. RG36.</title>
        <authorList>
            <person name="Chhetri G."/>
        </authorList>
    </citation>
    <scope>NUCLEOTIDE SEQUENCE</scope>
    <source>
        <strain evidence="2">RG36</strain>
    </source>
</reference>
<proteinExistence type="predicted"/>
<keyword evidence="3" id="KW-1185">Reference proteome</keyword>
<comment type="caution">
    <text evidence="2">The sequence shown here is derived from an EMBL/GenBank/DDBJ whole genome shotgun (WGS) entry which is preliminary data.</text>
</comment>
<evidence type="ECO:0000256" key="1">
    <source>
        <dbReference type="SAM" id="Phobius"/>
    </source>
</evidence>
<sequence length="51" mass="5696">MEYERLFAILHGQRLDEPLTWVYICALIAVAVAGWMFGGVLFDGAHNVGDE</sequence>
<evidence type="ECO:0000313" key="2">
    <source>
        <dbReference type="EMBL" id="MCG5077282.1"/>
    </source>
</evidence>
<protein>
    <submittedName>
        <fullName evidence="2">Uncharacterized protein</fullName>
    </submittedName>
</protein>
<dbReference type="EMBL" id="JAKLJA010000033">
    <property type="protein sequence ID" value="MCG5077282.1"/>
    <property type="molecule type" value="Genomic_DNA"/>
</dbReference>
<dbReference type="RefSeq" id="WP_238467183.1">
    <property type="nucleotide sequence ID" value="NZ_JAKLJA010000033.1"/>
</dbReference>
<dbReference type="Proteomes" id="UP001139308">
    <property type="component" value="Unassembled WGS sequence"/>
</dbReference>
<name>A0A9X1RWJ4_9BURK</name>
<gene>
    <name evidence="2" type="ORF">L5014_28720</name>
</gene>
<keyword evidence="1" id="KW-0812">Transmembrane</keyword>
<dbReference type="AlphaFoldDB" id="A0A9X1RWJ4"/>
<accession>A0A9X1RWJ4</accession>
<feature type="transmembrane region" description="Helical" evidence="1">
    <location>
        <begin position="21"/>
        <end position="42"/>
    </location>
</feature>
<evidence type="ECO:0000313" key="3">
    <source>
        <dbReference type="Proteomes" id="UP001139308"/>
    </source>
</evidence>